<evidence type="ECO:0000256" key="5">
    <source>
        <dbReference type="PROSITE-ProRule" id="PRU00520"/>
    </source>
</evidence>
<name>A0A0R2FBH8_9LACO</name>
<sequence>MVKIAKSITVNGRVQGVGFRWMTQMVAQQLHIVGKVENNADGSVYIEAVGTPAEMARFTAAVKASPTPSGKVTSYEEKLLDPIPAYDKFRVTG</sequence>
<dbReference type="InterPro" id="IPR001792">
    <property type="entry name" value="Acylphosphatase-like_dom"/>
</dbReference>
<evidence type="ECO:0000256" key="6">
    <source>
        <dbReference type="RuleBase" id="RU004168"/>
    </source>
</evidence>
<dbReference type="InterPro" id="IPR036046">
    <property type="entry name" value="Acylphosphatase-like_dom_sf"/>
</dbReference>
<feature type="domain" description="Acylphosphatase-like" evidence="7">
    <location>
        <begin position="5"/>
        <end position="93"/>
    </location>
</feature>
<accession>A0A0R2FBH8</accession>
<comment type="catalytic activity">
    <reaction evidence="4 5">
        <text>an acyl phosphate + H2O = a carboxylate + phosphate + H(+)</text>
        <dbReference type="Rhea" id="RHEA:14965"/>
        <dbReference type="ChEBI" id="CHEBI:15377"/>
        <dbReference type="ChEBI" id="CHEBI:15378"/>
        <dbReference type="ChEBI" id="CHEBI:29067"/>
        <dbReference type="ChEBI" id="CHEBI:43474"/>
        <dbReference type="ChEBI" id="CHEBI:59918"/>
        <dbReference type="EC" id="3.6.1.7"/>
    </reaction>
</comment>
<keyword evidence="5" id="KW-0378">Hydrolase</keyword>
<dbReference type="InterPro" id="IPR020456">
    <property type="entry name" value="Acylphosphatase"/>
</dbReference>
<evidence type="ECO:0000259" key="7">
    <source>
        <dbReference type="PROSITE" id="PS51160"/>
    </source>
</evidence>
<dbReference type="PANTHER" id="PTHR47268:SF4">
    <property type="entry name" value="ACYLPHOSPHATASE"/>
    <property type="match status" value="1"/>
</dbReference>
<dbReference type="PANTHER" id="PTHR47268">
    <property type="entry name" value="ACYLPHOSPHATASE"/>
    <property type="match status" value="1"/>
</dbReference>
<evidence type="ECO:0000256" key="3">
    <source>
        <dbReference type="ARBA" id="ARBA00015991"/>
    </source>
</evidence>
<dbReference type="Pfam" id="PF00708">
    <property type="entry name" value="Acylphosphatase"/>
    <property type="match status" value="1"/>
</dbReference>
<evidence type="ECO:0000256" key="2">
    <source>
        <dbReference type="ARBA" id="ARBA00012150"/>
    </source>
</evidence>
<comment type="caution">
    <text evidence="8">The sequence shown here is derived from an EMBL/GenBank/DDBJ whole genome shotgun (WGS) entry which is preliminary data.</text>
</comment>
<dbReference type="PROSITE" id="PS00150">
    <property type="entry name" value="ACYLPHOSPHATASE_1"/>
    <property type="match status" value="1"/>
</dbReference>
<evidence type="ECO:0000313" key="9">
    <source>
        <dbReference type="Proteomes" id="UP000050865"/>
    </source>
</evidence>
<gene>
    <name evidence="8" type="ORF">FC75_GL001195</name>
</gene>
<reference evidence="8 9" key="1">
    <citation type="journal article" date="2015" name="Genome Announc.">
        <title>Expanding the biotechnology potential of lactobacilli through comparative genomics of 213 strains and associated genera.</title>
        <authorList>
            <person name="Sun Z."/>
            <person name="Harris H.M."/>
            <person name="McCann A."/>
            <person name="Guo C."/>
            <person name="Argimon S."/>
            <person name="Zhang W."/>
            <person name="Yang X."/>
            <person name="Jeffery I.B."/>
            <person name="Cooney J.C."/>
            <person name="Kagawa T.F."/>
            <person name="Liu W."/>
            <person name="Song Y."/>
            <person name="Salvetti E."/>
            <person name="Wrobel A."/>
            <person name="Rasinkangas P."/>
            <person name="Parkhill J."/>
            <person name="Rea M.C."/>
            <person name="O'Sullivan O."/>
            <person name="Ritari J."/>
            <person name="Douillard F.P."/>
            <person name="Paul Ross R."/>
            <person name="Yang R."/>
            <person name="Briner A.E."/>
            <person name="Felis G.E."/>
            <person name="de Vos W.M."/>
            <person name="Barrangou R."/>
            <person name="Klaenhammer T.R."/>
            <person name="Caufield P.W."/>
            <person name="Cui Y."/>
            <person name="Zhang H."/>
            <person name="O'Toole P.W."/>
        </authorList>
    </citation>
    <scope>NUCLEOTIDE SEQUENCE [LARGE SCALE GENOMIC DNA]</scope>
    <source>
        <strain evidence="8 9">DSM 22697</strain>
    </source>
</reference>
<evidence type="ECO:0000256" key="1">
    <source>
        <dbReference type="ARBA" id="ARBA00005614"/>
    </source>
</evidence>
<dbReference type="InterPro" id="IPR017968">
    <property type="entry name" value="Acylphosphatase_CS"/>
</dbReference>
<dbReference type="RefSeq" id="WP_054664397.1">
    <property type="nucleotide sequence ID" value="NZ_AYZJ01000022.1"/>
</dbReference>
<dbReference type="SUPFAM" id="SSF54975">
    <property type="entry name" value="Acylphosphatase/BLUF domain-like"/>
    <property type="match status" value="1"/>
</dbReference>
<dbReference type="PROSITE" id="PS51160">
    <property type="entry name" value="ACYLPHOSPHATASE_3"/>
    <property type="match status" value="1"/>
</dbReference>
<evidence type="ECO:0000313" key="8">
    <source>
        <dbReference type="EMBL" id="KRN24822.1"/>
    </source>
</evidence>
<dbReference type="GO" id="GO:0003998">
    <property type="term" value="F:acylphosphatase activity"/>
    <property type="evidence" value="ECO:0007669"/>
    <property type="project" value="UniProtKB-EC"/>
</dbReference>
<dbReference type="OrthoDB" id="9808093at2"/>
<evidence type="ECO:0000256" key="4">
    <source>
        <dbReference type="ARBA" id="ARBA00047645"/>
    </source>
</evidence>
<feature type="active site" evidence="5">
    <location>
        <position position="20"/>
    </location>
</feature>
<dbReference type="EMBL" id="AYZJ01000022">
    <property type="protein sequence ID" value="KRN24822.1"/>
    <property type="molecule type" value="Genomic_DNA"/>
</dbReference>
<proteinExistence type="inferred from homology"/>
<feature type="active site" evidence="5">
    <location>
        <position position="38"/>
    </location>
</feature>
<dbReference type="Gene3D" id="3.30.70.100">
    <property type="match status" value="1"/>
</dbReference>
<dbReference type="STRING" id="1423730.FC75_GL001195"/>
<dbReference type="PATRIC" id="fig|1423730.4.peg.1250"/>
<keyword evidence="9" id="KW-1185">Reference proteome</keyword>
<protein>
    <recommendedName>
        <fullName evidence="3 5">acylphosphatase</fullName>
        <ecNumber evidence="2 5">3.6.1.7</ecNumber>
    </recommendedName>
</protein>
<organism evidence="8 9">
    <name type="scientific">Lacticaseibacillus camelliae DSM 22697 = JCM 13995</name>
    <dbReference type="NCBI Taxonomy" id="1423730"/>
    <lineage>
        <taxon>Bacteria</taxon>
        <taxon>Bacillati</taxon>
        <taxon>Bacillota</taxon>
        <taxon>Bacilli</taxon>
        <taxon>Lactobacillales</taxon>
        <taxon>Lactobacillaceae</taxon>
        <taxon>Lacticaseibacillus</taxon>
    </lineage>
</organism>
<dbReference type="Proteomes" id="UP000050865">
    <property type="component" value="Unassembled WGS sequence"/>
</dbReference>
<dbReference type="AlphaFoldDB" id="A0A0R2FBH8"/>
<comment type="similarity">
    <text evidence="1 6">Belongs to the acylphosphatase family.</text>
</comment>
<dbReference type="EC" id="3.6.1.7" evidence="2 5"/>